<dbReference type="Gene3D" id="3.30.559.10">
    <property type="entry name" value="Chloramphenicol acetyltransferase-like domain"/>
    <property type="match status" value="1"/>
</dbReference>
<feature type="domain" description="Condensation" evidence="1">
    <location>
        <begin position="2"/>
        <end position="186"/>
    </location>
</feature>
<evidence type="ECO:0000313" key="3">
    <source>
        <dbReference type="Proteomes" id="UP000470302"/>
    </source>
</evidence>
<dbReference type="InterPro" id="IPR023213">
    <property type="entry name" value="CAT-like_dom_sf"/>
</dbReference>
<dbReference type="PANTHER" id="PTHR45527:SF1">
    <property type="entry name" value="FATTY ACID SYNTHASE"/>
    <property type="match status" value="1"/>
</dbReference>
<dbReference type="RefSeq" id="WP_254504655.1">
    <property type="nucleotide sequence ID" value="NZ_WWCW01000456.1"/>
</dbReference>
<sequence>RELARGGGATLGVLLQAIWGLILARWSGRDDVVFGIVASGRSLATPGIERLVGMFANTLPVRVRLEQDDTLATLLARLQRQSDAGSAYDHVGLAAIQAASALPAGLLDHLLVLENFPAGDAAADTGFSVVAAHAAERTNYDFGILVHDDAELRITFQYDASRIDAALIARVAAHWRTLAAALLAAPG</sequence>
<feature type="non-terminal residue" evidence="2">
    <location>
        <position position="1"/>
    </location>
</feature>
<dbReference type="GO" id="GO:0044550">
    <property type="term" value="P:secondary metabolite biosynthetic process"/>
    <property type="evidence" value="ECO:0007669"/>
    <property type="project" value="TreeGrafter"/>
</dbReference>
<dbReference type="AlphaFoldDB" id="A0A845GH92"/>
<protein>
    <recommendedName>
        <fullName evidence="1">Condensation domain-containing protein</fullName>
    </recommendedName>
</protein>
<dbReference type="GO" id="GO:0031177">
    <property type="term" value="F:phosphopantetheine binding"/>
    <property type="evidence" value="ECO:0007669"/>
    <property type="project" value="TreeGrafter"/>
</dbReference>
<name>A0A845GH92_9BURK</name>
<gene>
    <name evidence="2" type="ORF">GTP91_33900</name>
</gene>
<organism evidence="2 3">
    <name type="scientific">Duganella vulcania</name>
    <dbReference type="NCBI Taxonomy" id="2692166"/>
    <lineage>
        <taxon>Bacteria</taxon>
        <taxon>Pseudomonadati</taxon>
        <taxon>Pseudomonadota</taxon>
        <taxon>Betaproteobacteria</taxon>
        <taxon>Burkholderiales</taxon>
        <taxon>Oxalobacteraceae</taxon>
        <taxon>Telluria group</taxon>
        <taxon>Duganella</taxon>
    </lineage>
</organism>
<comment type="caution">
    <text evidence="2">The sequence shown here is derived from an EMBL/GenBank/DDBJ whole genome shotgun (WGS) entry which is preliminary data.</text>
</comment>
<dbReference type="EMBL" id="WWCW01000456">
    <property type="protein sequence ID" value="MYM92147.1"/>
    <property type="molecule type" value="Genomic_DNA"/>
</dbReference>
<dbReference type="PANTHER" id="PTHR45527">
    <property type="entry name" value="NONRIBOSOMAL PEPTIDE SYNTHETASE"/>
    <property type="match status" value="1"/>
</dbReference>
<evidence type="ECO:0000259" key="1">
    <source>
        <dbReference type="Pfam" id="PF00668"/>
    </source>
</evidence>
<evidence type="ECO:0000313" key="2">
    <source>
        <dbReference type="EMBL" id="MYM92147.1"/>
    </source>
</evidence>
<dbReference type="Proteomes" id="UP000470302">
    <property type="component" value="Unassembled WGS sequence"/>
</dbReference>
<dbReference type="Pfam" id="PF00668">
    <property type="entry name" value="Condensation"/>
    <property type="match status" value="1"/>
</dbReference>
<accession>A0A845GH92</accession>
<dbReference type="GO" id="GO:0043041">
    <property type="term" value="P:amino acid activation for nonribosomal peptide biosynthetic process"/>
    <property type="evidence" value="ECO:0007669"/>
    <property type="project" value="TreeGrafter"/>
</dbReference>
<reference evidence="2 3" key="1">
    <citation type="submission" date="2020-01" db="EMBL/GenBank/DDBJ databases">
        <title>Novel species isolated from a subtropical stream in China.</title>
        <authorList>
            <person name="Lu H."/>
        </authorList>
    </citation>
    <scope>NUCLEOTIDE SEQUENCE [LARGE SCALE GENOMIC DNA]</scope>
    <source>
        <strain evidence="2 3">FT82W</strain>
    </source>
</reference>
<proteinExistence type="predicted"/>
<dbReference type="SUPFAM" id="SSF52777">
    <property type="entry name" value="CoA-dependent acyltransferases"/>
    <property type="match status" value="1"/>
</dbReference>
<feature type="non-terminal residue" evidence="2">
    <location>
        <position position="187"/>
    </location>
</feature>
<dbReference type="InterPro" id="IPR001242">
    <property type="entry name" value="Condensation_dom"/>
</dbReference>
<dbReference type="GO" id="GO:0005829">
    <property type="term" value="C:cytosol"/>
    <property type="evidence" value="ECO:0007669"/>
    <property type="project" value="TreeGrafter"/>
</dbReference>
<dbReference type="Gene3D" id="3.30.559.30">
    <property type="entry name" value="Nonribosomal peptide synthetase, condensation domain"/>
    <property type="match status" value="1"/>
</dbReference>
<dbReference type="GO" id="GO:0003824">
    <property type="term" value="F:catalytic activity"/>
    <property type="evidence" value="ECO:0007669"/>
    <property type="project" value="InterPro"/>
</dbReference>